<sequence length="67" mass="7392">MNKYIVTYNGFSNTNTCLVSTQVAIDIDMNNNLAAQFLTILEDNALVHAQELDGNVTRVSVVGIYKL</sequence>
<proteinExistence type="predicted"/>
<dbReference type="RefSeq" id="WP_086956355.1">
    <property type="nucleotide sequence ID" value="NZ_CAWNQC010000035.1"/>
</dbReference>
<reference evidence="2" key="2">
    <citation type="submission" date="2016-12" db="EMBL/GenBank/DDBJ databases">
        <authorList>
            <person name="Song W.-J."/>
            <person name="Kurnit D.M."/>
        </authorList>
    </citation>
    <scope>NUCLEOTIDE SEQUENCE [LARGE SCALE GENOMIC DNA]</scope>
    <source>
        <strain evidence="2">HGB1681</strain>
    </source>
</reference>
<dbReference type="EMBL" id="FTLG01000085">
    <property type="protein sequence ID" value="SIP73150.1"/>
    <property type="molecule type" value="Genomic_DNA"/>
</dbReference>
<dbReference type="OrthoDB" id="6446517at2"/>
<dbReference type="Proteomes" id="UP000196435">
    <property type="component" value="Unassembled WGS sequence"/>
</dbReference>
<name>A0A1N6MWE9_9GAMM</name>
<evidence type="ECO:0000313" key="2">
    <source>
        <dbReference type="EMBL" id="SIP73150.1"/>
    </source>
</evidence>
<organism evidence="2 3">
    <name type="scientific">Xenorhabdus innexi</name>
    <dbReference type="NCBI Taxonomy" id="290109"/>
    <lineage>
        <taxon>Bacteria</taxon>
        <taxon>Pseudomonadati</taxon>
        <taxon>Pseudomonadota</taxon>
        <taxon>Gammaproteobacteria</taxon>
        <taxon>Enterobacterales</taxon>
        <taxon>Morganellaceae</taxon>
        <taxon>Xenorhabdus</taxon>
    </lineage>
</organism>
<gene>
    <name evidence="1" type="ORF">Xinn_01546</name>
    <name evidence="2" type="ORF">XIS1_1750042</name>
</gene>
<reference evidence="3" key="1">
    <citation type="submission" date="2016-12" db="EMBL/GenBank/DDBJ databases">
        <authorList>
            <person name="Gaudriault S."/>
        </authorList>
    </citation>
    <scope>NUCLEOTIDE SEQUENCE [LARGE SCALE GENOMIC DNA]</scope>
    <source>
        <strain evidence="3">HGB1681 (deposited as PTA-6826 in the American Type Culture Collection)</strain>
    </source>
</reference>
<dbReference type="EMBL" id="NIBU01000013">
    <property type="protein sequence ID" value="PHM36603.1"/>
    <property type="molecule type" value="Genomic_DNA"/>
</dbReference>
<accession>A0A1N6MWE9</accession>
<reference evidence="1 4" key="3">
    <citation type="journal article" date="2017" name="Nat. Microbiol.">
        <title>Natural product diversity associated with the nematode symbionts Photorhabdus and Xenorhabdus.</title>
        <authorList>
            <person name="Tobias N.J."/>
            <person name="Wolff H."/>
            <person name="Djahanschiri B."/>
            <person name="Grundmann F."/>
            <person name="Kronenwerth M."/>
            <person name="Shi Y.M."/>
            <person name="Simonyi S."/>
            <person name="Grun P."/>
            <person name="Shapiro-Ilan D."/>
            <person name="Pidot S.J."/>
            <person name="Stinear T.P."/>
            <person name="Ebersberger I."/>
            <person name="Bode H.B."/>
        </authorList>
    </citation>
    <scope>NUCLEOTIDE SEQUENCE [LARGE SCALE GENOMIC DNA]</scope>
    <source>
        <strain evidence="1 4">DSM 16336</strain>
    </source>
</reference>
<evidence type="ECO:0000313" key="4">
    <source>
        <dbReference type="Proteomes" id="UP000224871"/>
    </source>
</evidence>
<evidence type="ECO:0000313" key="1">
    <source>
        <dbReference type="EMBL" id="PHM36603.1"/>
    </source>
</evidence>
<evidence type="ECO:0000313" key="3">
    <source>
        <dbReference type="Proteomes" id="UP000196435"/>
    </source>
</evidence>
<protein>
    <submittedName>
        <fullName evidence="2">Uncharacterized protein</fullName>
    </submittedName>
</protein>
<dbReference type="AlphaFoldDB" id="A0A1N6MWE9"/>
<keyword evidence="4" id="KW-1185">Reference proteome</keyword>
<dbReference type="Proteomes" id="UP000224871">
    <property type="component" value="Unassembled WGS sequence"/>
</dbReference>